<dbReference type="EMBL" id="CADCTN010000172">
    <property type="protein sequence ID" value="CAA9256753.1"/>
    <property type="molecule type" value="Genomic_DNA"/>
</dbReference>
<name>A0A6J4IQ41_9ACTN</name>
<organism evidence="2">
    <name type="scientific">uncultured Blastococcus sp</name>
    <dbReference type="NCBI Taxonomy" id="217144"/>
    <lineage>
        <taxon>Bacteria</taxon>
        <taxon>Bacillati</taxon>
        <taxon>Actinomycetota</taxon>
        <taxon>Actinomycetes</taxon>
        <taxon>Geodermatophilales</taxon>
        <taxon>Geodermatophilaceae</taxon>
        <taxon>Blastococcus</taxon>
        <taxon>environmental samples</taxon>
    </lineage>
</organism>
<reference evidence="2" key="1">
    <citation type="submission" date="2020-02" db="EMBL/GenBank/DDBJ databases">
        <authorList>
            <person name="Meier V. D."/>
        </authorList>
    </citation>
    <scope>NUCLEOTIDE SEQUENCE</scope>
    <source>
        <strain evidence="2">AVDCRST_MAG52</strain>
    </source>
</reference>
<gene>
    <name evidence="2" type="ORF">AVDCRST_MAG52-2353</name>
</gene>
<feature type="non-terminal residue" evidence="2">
    <location>
        <position position="53"/>
    </location>
</feature>
<sequence length="53" mass="5871">ASRTPRRRRGQPGPVHHRRRPALRLRQFRDPGVVPLQGLGAAATRCARHGGRG</sequence>
<dbReference type="AlphaFoldDB" id="A0A6J4IQ41"/>
<feature type="region of interest" description="Disordered" evidence="1">
    <location>
        <begin position="1"/>
        <end position="23"/>
    </location>
</feature>
<evidence type="ECO:0000313" key="2">
    <source>
        <dbReference type="EMBL" id="CAA9256753.1"/>
    </source>
</evidence>
<feature type="non-terminal residue" evidence="2">
    <location>
        <position position="1"/>
    </location>
</feature>
<protein>
    <submittedName>
        <fullName evidence="2">Uncharacterized protein</fullName>
    </submittedName>
</protein>
<proteinExistence type="predicted"/>
<evidence type="ECO:0000256" key="1">
    <source>
        <dbReference type="SAM" id="MobiDB-lite"/>
    </source>
</evidence>
<accession>A0A6J4IQ41</accession>